<comment type="caution">
    <text evidence="3">The sequence shown here is derived from an EMBL/GenBank/DDBJ whole genome shotgun (WGS) entry which is preliminary data.</text>
</comment>
<dbReference type="AlphaFoldDB" id="A0A8T0HF65"/>
<evidence type="ECO:0000256" key="2">
    <source>
        <dbReference type="SAM" id="SignalP"/>
    </source>
</evidence>
<dbReference type="Proteomes" id="UP000822688">
    <property type="component" value="Chromosome 6"/>
</dbReference>
<evidence type="ECO:0000313" key="3">
    <source>
        <dbReference type="EMBL" id="KAG0569118.1"/>
    </source>
</evidence>
<dbReference type="EMBL" id="CM026427">
    <property type="protein sequence ID" value="KAG0569118.1"/>
    <property type="molecule type" value="Genomic_DNA"/>
</dbReference>
<dbReference type="PANTHER" id="PTHR35512:SF1">
    <property type="entry name" value="OS11G0550900 PROTEIN"/>
    <property type="match status" value="1"/>
</dbReference>
<keyword evidence="4" id="KW-1185">Reference proteome</keyword>
<dbReference type="EMBL" id="CM026427">
    <property type="protein sequence ID" value="KAG0569120.1"/>
    <property type="molecule type" value="Genomic_DNA"/>
</dbReference>
<feature type="chain" id="PRO_5036274485" evidence="2">
    <location>
        <begin position="19"/>
        <end position="254"/>
    </location>
</feature>
<dbReference type="EMBL" id="CM026427">
    <property type="protein sequence ID" value="KAG0569119.1"/>
    <property type="molecule type" value="Genomic_DNA"/>
</dbReference>
<accession>A0A8T0HF65</accession>
<organism evidence="3 4">
    <name type="scientific">Ceratodon purpureus</name>
    <name type="common">Fire moss</name>
    <name type="synonym">Dicranum purpureum</name>
    <dbReference type="NCBI Taxonomy" id="3225"/>
    <lineage>
        <taxon>Eukaryota</taxon>
        <taxon>Viridiplantae</taxon>
        <taxon>Streptophyta</taxon>
        <taxon>Embryophyta</taxon>
        <taxon>Bryophyta</taxon>
        <taxon>Bryophytina</taxon>
        <taxon>Bryopsida</taxon>
        <taxon>Dicranidae</taxon>
        <taxon>Pseudoditrichales</taxon>
        <taxon>Ditrichaceae</taxon>
        <taxon>Ceratodon</taxon>
    </lineage>
</organism>
<gene>
    <name evidence="3" type="ORF">KC19_6G066000</name>
</gene>
<sequence>MVFGFSWGEVALILGASAALFGPKDIVIIGRAAGRMTGKAVGYIQNARGHIAPIMQRSEINTVHKELRETMAQLEAIRHEMRTGISIMNPGPMTSQVFENSVPGHSAPLRSSEKGADDMPDLSQRAPVNQAISDVLNQVSPTQIVMQMQCLEAASKQDKPAETVISTASVIPSYAEGSPVGLASVIQVSQESKHPAGIVGGAPGQELVVLPISAVEAGLLKKEPILGGADIVFASIVERKVAFQSQKFLMEGET</sequence>
<reference evidence="3 4" key="1">
    <citation type="submission" date="2020-06" db="EMBL/GenBank/DDBJ databases">
        <title>WGS assembly of Ceratodon purpureus strain R40.</title>
        <authorList>
            <person name="Carey S.B."/>
            <person name="Jenkins J."/>
            <person name="Shu S."/>
            <person name="Lovell J.T."/>
            <person name="Sreedasyam A."/>
            <person name="Maumus F."/>
            <person name="Tiley G.P."/>
            <person name="Fernandez-Pozo N."/>
            <person name="Barry K."/>
            <person name="Chen C."/>
            <person name="Wang M."/>
            <person name="Lipzen A."/>
            <person name="Daum C."/>
            <person name="Saski C.A."/>
            <person name="Payton A.C."/>
            <person name="Mcbreen J.C."/>
            <person name="Conrad R.E."/>
            <person name="Kollar L.M."/>
            <person name="Olsson S."/>
            <person name="Huttunen S."/>
            <person name="Landis J.B."/>
            <person name="Wickett N.J."/>
            <person name="Johnson M.G."/>
            <person name="Rensing S.A."/>
            <person name="Grimwood J."/>
            <person name="Schmutz J."/>
            <person name="Mcdaniel S.F."/>
        </authorList>
    </citation>
    <scope>NUCLEOTIDE SEQUENCE [LARGE SCALE GENOMIC DNA]</scope>
    <source>
        <strain evidence="3 4">R40</strain>
    </source>
</reference>
<feature type="region of interest" description="Disordered" evidence="1">
    <location>
        <begin position="101"/>
        <end position="121"/>
    </location>
</feature>
<evidence type="ECO:0000313" key="4">
    <source>
        <dbReference type="Proteomes" id="UP000822688"/>
    </source>
</evidence>
<proteinExistence type="predicted"/>
<name>A0A8T0HF65_CERPU</name>
<evidence type="ECO:0000256" key="1">
    <source>
        <dbReference type="SAM" id="MobiDB-lite"/>
    </source>
</evidence>
<feature type="signal peptide" evidence="2">
    <location>
        <begin position="1"/>
        <end position="18"/>
    </location>
</feature>
<protein>
    <submittedName>
        <fullName evidence="3">Uncharacterized protein</fullName>
    </submittedName>
</protein>
<keyword evidence="2" id="KW-0732">Signal</keyword>
<dbReference type="PANTHER" id="PTHR35512">
    <property type="entry name" value="OS11G0550900 PROTEIN"/>
    <property type="match status" value="1"/>
</dbReference>